<dbReference type="Proteomes" id="UP001164539">
    <property type="component" value="Chromosome 11"/>
</dbReference>
<proteinExistence type="predicted"/>
<sequence>MMKKKLNINEPLTHKKKLSADHNSNNNGGKKNRFLITVNVLGSAGPIRFLVNEDDLVSSVIDTALKTFAREGRLPVLGFDVHNFLLYCANGGSDALNPSEAIGSCGGRNFLLCKKQLQPQMTEGRAKMITQKGSGWKAWLNKSLSFKILPH</sequence>
<evidence type="ECO:0000313" key="2">
    <source>
        <dbReference type="Proteomes" id="UP001164539"/>
    </source>
</evidence>
<keyword evidence="2" id="KW-1185">Reference proteome</keyword>
<organism evidence="1 2">
    <name type="scientific">Melia azedarach</name>
    <name type="common">Chinaberry tree</name>
    <dbReference type="NCBI Taxonomy" id="155640"/>
    <lineage>
        <taxon>Eukaryota</taxon>
        <taxon>Viridiplantae</taxon>
        <taxon>Streptophyta</taxon>
        <taxon>Embryophyta</taxon>
        <taxon>Tracheophyta</taxon>
        <taxon>Spermatophyta</taxon>
        <taxon>Magnoliopsida</taxon>
        <taxon>eudicotyledons</taxon>
        <taxon>Gunneridae</taxon>
        <taxon>Pentapetalae</taxon>
        <taxon>rosids</taxon>
        <taxon>malvids</taxon>
        <taxon>Sapindales</taxon>
        <taxon>Meliaceae</taxon>
        <taxon>Melia</taxon>
    </lineage>
</organism>
<gene>
    <name evidence="1" type="ORF">OWV82_020507</name>
</gene>
<accession>A0ACC1X9N5</accession>
<comment type="caution">
    <text evidence="1">The sequence shown here is derived from an EMBL/GenBank/DDBJ whole genome shotgun (WGS) entry which is preliminary data.</text>
</comment>
<name>A0ACC1X9N5_MELAZ</name>
<evidence type="ECO:0000313" key="1">
    <source>
        <dbReference type="EMBL" id="KAJ4706920.1"/>
    </source>
</evidence>
<reference evidence="1 2" key="1">
    <citation type="journal article" date="2023" name="Science">
        <title>Complex scaffold remodeling in plant triterpene biosynthesis.</title>
        <authorList>
            <person name="De La Pena R."/>
            <person name="Hodgson H."/>
            <person name="Liu J.C."/>
            <person name="Stephenson M.J."/>
            <person name="Martin A.C."/>
            <person name="Owen C."/>
            <person name="Harkess A."/>
            <person name="Leebens-Mack J."/>
            <person name="Jimenez L.E."/>
            <person name="Osbourn A."/>
            <person name="Sattely E.S."/>
        </authorList>
    </citation>
    <scope>NUCLEOTIDE SEQUENCE [LARGE SCALE GENOMIC DNA]</scope>
    <source>
        <strain evidence="2">cv. JPN11</strain>
        <tissue evidence="1">Leaf</tissue>
    </source>
</reference>
<dbReference type="EMBL" id="CM051404">
    <property type="protein sequence ID" value="KAJ4706920.1"/>
    <property type="molecule type" value="Genomic_DNA"/>
</dbReference>
<protein>
    <submittedName>
        <fullName evidence="1">Senescence-associated protein</fullName>
    </submittedName>
</protein>